<keyword evidence="3" id="KW-1185">Reference proteome</keyword>
<reference evidence="1 3" key="2">
    <citation type="journal article" date="2014" name="BMC Genomics">
        <title>An improved genome release (version Mt4.0) for the model legume Medicago truncatula.</title>
        <authorList>
            <person name="Tang H."/>
            <person name="Krishnakumar V."/>
            <person name="Bidwell S."/>
            <person name="Rosen B."/>
            <person name="Chan A."/>
            <person name="Zhou S."/>
            <person name="Gentzbittel L."/>
            <person name="Childs K.L."/>
            <person name="Yandell M."/>
            <person name="Gundlach H."/>
            <person name="Mayer K.F."/>
            <person name="Schwartz D.C."/>
            <person name="Town C.D."/>
        </authorList>
    </citation>
    <scope>GENOME REANNOTATION</scope>
    <source>
        <strain evidence="1">A17</strain>
        <strain evidence="2 3">cv. Jemalong A17</strain>
    </source>
</reference>
<gene>
    <name evidence="1" type="ordered locus">MTR_2g438290</name>
</gene>
<dbReference type="HOGENOM" id="CLU_1557566_0_0_1"/>
<sequence>MSSEEIIGSSSIVPEYNKDKKAIEIHLSIQHNEVLVVSNNNTKRFTYANLNPFEIVFQNQNCTVNNNFNCQENRNPQKDPIIEINIHHQEMELGHNLHRSGWHWRYGVTICVRNGNYTLGHDERSKDKTKFTQTKERLVTMYYCWERLCRGWYPIVLEGYNDANMNTLSYDS</sequence>
<protein>
    <submittedName>
        <fullName evidence="1 2">Uncharacterized protein</fullName>
    </submittedName>
</protein>
<accession>A0A072V7T0</accession>
<reference evidence="1 3" key="1">
    <citation type="journal article" date="2011" name="Nature">
        <title>The Medicago genome provides insight into the evolution of rhizobial symbioses.</title>
        <authorList>
            <person name="Young N.D."/>
            <person name="Debelle F."/>
            <person name="Oldroyd G.E."/>
            <person name="Geurts R."/>
            <person name="Cannon S.B."/>
            <person name="Udvardi M.K."/>
            <person name="Benedito V.A."/>
            <person name="Mayer K.F."/>
            <person name="Gouzy J."/>
            <person name="Schoof H."/>
            <person name="Van de Peer Y."/>
            <person name="Proost S."/>
            <person name="Cook D.R."/>
            <person name="Meyers B.C."/>
            <person name="Spannagl M."/>
            <person name="Cheung F."/>
            <person name="De Mita S."/>
            <person name="Krishnakumar V."/>
            <person name="Gundlach H."/>
            <person name="Zhou S."/>
            <person name="Mudge J."/>
            <person name="Bharti A.K."/>
            <person name="Murray J.D."/>
            <person name="Naoumkina M.A."/>
            <person name="Rosen B."/>
            <person name="Silverstein K.A."/>
            <person name="Tang H."/>
            <person name="Rombauts S."/>
            <person name="Zhao P.X."/>
            <person name="Zhou P."/>
            <person name="Barbe V."/>
            <person name="Bardou P."/>
            <person name="Bechner M."/>
            <person name="Bellec A."/>
            <person name="Berger A."/>
            <person name="Berges H."/>
            <person name="Bidwell S."/>
            <person name="Bisseling T."/>
            <person name="Choisne N."/>
            <person name="Couloux A."/>
            <person name="Denny R."/>
            <person name="Deshpande S."/>
            <person name="Dai X."/>
            <person name="Doyle J.J."/>
            <person name="Dudez A.M."/>
            <person name="Farmer A.D."/>
            <person name="Fouteau S."/>
            <person name="Franken C."/>
            <person name="Gibelin C."/>
            <person name="Gish J."/>
            <person name="Goldstein S."/>
            <person name="Gonzalez A.J."/>
            <person name="Green P.J."/>
            <person name="Hallab A."/>
            <person name="Hartog M."/>
            <person name="Hua A."/>
            <person name="Humphray S.J."/>
            <person name="Jeong D.H."/>
            <person name="Jing Y."/>
            <person name="Jocker A."/>
            <person name="Kenton S.M."/>
            <person name="Kim D.J."/>
            <person name="Klee K."/>
            <person name="Lai H."/>
            <person name="Lang C."/>
            <person name="Lin S."/>
            <person name="Macmil S.L."/>
            <person name="Magdelenat G."/>
            <person name="Matthews L."/>
            <person name="McCorrison J."/>
            <person name="Monaghan E.L."/>
            <person name="Mun J.H."/>
            <person name="Najar F.Z."/>
            <person name="Nicholson C."/>
            <person name="Noirot C."/>
            <person name="O'Bleness M."/>
            <person name="Paule C.R."/>
            <person name="Poulain J."/>
            <person name="Prion F."/>
            <person name="Qin B."/>
            <person name="Qu C."/>
            <person name="Retzel E.F."/>
            <person name="Riddle C."/>
            <person name="Sallet E."/>
            <person name="Samain S."/>
            <person name="Samson N."/>
            <person name="Sanders I."/>
            <person name="Saurat O."/>
            <person name="Scarpelli C."/>
            <person name="Schiex T."/>
            <person name="Segurens B."/>
            <person name="Severin A.J."/>
            <person name="Sherrier D.J."/>
            <person name="Shi R."/>
            <person name="Sims S."/>
            <person name="Singer S.R."/>
            <person name="Sinharoy S."/>
            <person name="Sterck L."/>
            <person name="Viollet A."/>
            <person name="Wang B.B."/>
            <person name="Wang K."/>
            <person name="Wang M."/>
            <person name="Wang X."/>
            <person name="Warfsmann J."/>
            <person name="Weissenbach J."/>
            <person name="White D.D."/>
            <person name="White J.D."/>
            <person name="Wiley G.B."/>
            <person name="Wincker P."/>
            <person name="Xing Y."/>
            <person name="Yang L."/>
            <person name="Yao Z."/>
            <person name="Ying F."/>
            <person name="Zhai J."/>
            <person name="Zhou L."/>
            <person name="Zuber A."/>
            <person name="Denarie J."/>
            <person name="Dixon R.A."/>
            <person name="May G.D."/>
            <person name="Schwartz D.C."/>
            <person name="Rogers J."/>
            <person name="Quetier F."/>
            <person name="Town C.D."/>
            <person name="Roe B.A."/>
        </authorList>
    </citation>
    <scope>NUCLEOTIDE SEQUENCE [LARGE SCALE GENOMIC DNA]</scope>
    <source>
        <strain evidence="1">A17</strain>
        <strain evidence="2 3">cv. Jemalong A17</strain>
    </source>
</reference>
<evidence type="ECO:0000313" key="2">
    <source>
        <dbReference type="EnsemblPlants" id="KEH37383"/>
    </source>
</evidence>
<proteinExistence type="predicted"/>
<evidence type="ECO:0000313" key="3">
    <source>
        <dbReference type="Proteomes" id="UP000002051"/>
    </source>
</evidence>
<name>A0A072V7T0_MEDTR</name>
<dbReference type="EMBL" id="CM001218">
    <property type="protein sequence ID" value="KEH37383.1"/>
    <property type="molecule type" value="Genomic_DNA"/>
</dbReference>
<dbReference type="AlphaFoldDB" id="A0A072V7T0"/>
<reference evidence="2" key="3">
    <citation type="submission" date="2015-04" db="UniProtKB">
        <authorList>
            <consortium name="EnsemblPlants"/>
        </authorList>
    </citation>
    <scope>IDENTIFICATION</scope>
    <source>
        <strain evidence="2">cv. Jemalong A17</strain>
    </source>
</reference>
<evidence type="ECO:0000313" key="1">
    <source>
        <dbReference type="EMBL" id="KEH37383.1"/>
    </source>
</evidence>
<dbReference type="EnsemblPlants" id="KEH37383">
    <property type="protein sequence ID" value="KEH37383"/>
    <property type="gene ID" value="MTR_2g438290"/>
</dbReference>
<dbReference type="Proteomes" id="UP000002051">
    <property type="component" value="Chromosome 2"/>
</dbReference>
<organism evidence="1 3">
    <name type="scientific">Medicago truncatula</name>
    <name type="common">Barrel medic</name>
    <name type="synonym">Medicago tribuloides</name>
    <dbReference type="NCBI Taxonomy" id="3880"/>
    <lineage>
        <taxon>Eukaryota</taxon>
        <taxon>Viridiplantae</taxon>
        <taxon>Streptophyta</taxon>
        <taxon>Embryophyta</taxon>
        <taxon>Tracheophyta</taxon>
        <taxon>Spermatophyta</taxon>
        <taxon>Magnoliopsida</taxon>
        <taxon>eudicotyledons</taxon>
        <taxon>Gunneridae</taxon>
        <taxon>Pentapetalae</taxon>
        <taxon>rosids</taxon>
        <taxon>fabids</taxon>
        <taxon>Fabales</taxon>
        <taxon>Fabaceae</taxon>
        <taxon>Papilionoideae</taxon>
        <taxon>50 kb inversion clade</taxon>
        <taxon>NPAAA clade</taxon>
        <taxon>Hologalegina</taxon>
        <taxon>IRL clade</taxon>
        <taxon>Trifolieae</taxon>
        <taxon>Medicago</taxon>
    </lineage>
</organism>